<protein>
    <submittedName>
        <fullName evidence="2">Uncharacterized protein</fullName>
    </submittedName>
</protein>
<organism evidence="2">
    <name type="scientific">viral metagenome</name>
    <dbReference type="NCBI Taxonomy" id="1070528"/>
    <lineage>
        <taxon>unclassified sequences</taxon>
        <taxon>metagenomes</taxon>
        <taxon>organismal metagenomes</taxon>
    </lineage>
</organism>
<keyword evidence="1" id="KW-0472">Membrane</keyword>
<accession>A0A6C0KX36</accession>
<dbReference type="AlphaFoldDB" id="A0A6C0KX36"/>
<feature type="transmembrane region" description="Helical" evidence="1">
    <location>
        <begin position="165"/>
        <end position="185"/>
    </location>
</feature>
<proteinExistence type="predicted"/>
<dbReference type="EMBL" id="MN741010">
    <property type="protein sequence ID" value="QHU22542.1"/>
    <property type="molecule type" value="Genomic_DNA"/>
</dbReference>
<keyword evidence="1" id="KW-0812">Transmembrane</keyword>
<name>A0A6C0KX36_9ZZZZ</name>
<keyword evidence="1" id="KW-1133">Transmembrane helix</keyword>
<evidence type="ECO:0000313" key="2">
    <source>
        <dbReference type="EMBL" id="QHU22542.1"/>
    </source>
</evidence>
<reference evidence="2" key="1">
    <citation type="journal article" date="2020" name="Nature">
        <title>Giant virus diversity and host interactions through global metagenomics.</title>
        <authorList>
            <person name="Schulz F."/>
            <person name="Roux S."/>
            <person name="Paez-Espino D."/>
            <person name="Jungbluth S."/>
            <person name="Walsh D.A."/>
            <person name="Denef V.J."/>
            <person name="McMahon K.D."/>
            <person name="Konstantinidis K.T."/>
            <person name="Eloe-Fadrosh E.A."/>
            <person name="Kyrpides N.C."/>
            <person name="Woyke T."/>
        </authorList>
    </citation>
    <scope>NUCLEOTIDE SEQUENCE</scope>
    <source>
        <strain evidence="2">GVMAG-S-ERX555907-102</strain>
    </source>
</reference>
<evidence type="ECO:0000256" key="1">
    <source>
        <dbReference type="SAM" id="Phobius"/>
    </source>
</evidence>
<sequence>MSSLAFSASPIDFQKNEIVADKINSKAQNKLSMEFLKKMASNETESSKKMTTSTDDVENIHNNLHANIKSDNEKTLGDFYASELGEETKQQLNKVESSQDLYHNESVLTDYLISNNLNLNKISGDPRNKMIGNETRDELLEKLNYIINLFEDEREIKTNKKNEEIVLYCFLGIFVIYVLDSFVSIGKYKR</sequence>